<comment type="subcellular location">
    <subcellularLocation>
        <location evidence="1 8">Cell outer membrane</location>
        <topology evidence="1 8">Multi-pass membrane protein</topology>
    </subcellularLocation>
</comment>
<dbReference type="Pfam" id="PF00593">
    <property type="entry name" value="TonB_dep_Rec_b-barrel"/>
    <property type="match status" value="1"/>
</dbReference>
<keyword evidence="5 9" id="KW-0798">TonB box</keyword>
<dbReference type="Pfam" id="PF07715">
    <property type="entry name" value="Plug"/>
    <property type="match status" value="1"/>
</dbReference>
<dbReference type="GO" id="GO:0009279">
    <property type="term" value="C:cell outer membrane"/>
    <property type="evidence" value="ECO:0007669"/>
    <property type="project" value="UniProtKB-SubCell"/>
</dbReference>
<keyword evidence="2 8" id="KW-0813">Transport</keyword>
<evidence type="ECO:0000256" key="1">
    <source>
        <dbReference type="ARBA" id="ARBA00004571"/>
    </source>
</evidence>
<keyword evidence="6 8" id="KW-0472">Membrane</keyword>
<dbReference type="AlphaFoldDB" id="A0A1H4FQK8"/>
<dbReference type="Gene3D" id="2.40.170.20">
    <property type="entry name" value="TonB-dependent receptor, beta-barrel domain"/>
    <property type="match status" value="1"/>
</dbReference>
<proteinExistence type="inferred from homology"/>
<dbReference type="InterPro" id="IPR036942">
    <property type="entry name" value="Beta-barrel_TonB_sf"/>
</dbReference>
<feature type="domain" description="TonB-dependent receptor-like beta-barrel" evidence="11">
    <location>
        <begin position="458"/>
        <end position="813"/>
    </location>
</feature>
<dbReference type="RefSeq" id="WP_091345058.1">
    <property type="nucleotide sequence ID" value="NZ_FNRM01000012.1"/>
</dbReference>
<protein>
    <submittedName>
        <fullName evidence="13">Iron complex outermembrane recepter protein</fullName>
    </submittedName>
</protein>
<sequence>MQTKNYSRLSTCIRCAIAGVTSLALTAPVWANTEEQTETAAPERVERIAVVGSRSAPRSVADSPVPVDIIGGDELMKTGSTDMLNMMATTVPSMNVHSHPISDAATLIRPLNLRGLSSDSTLILVNGKRRHRSAVITMLGGGLNDGAQGPDISAIPGAAIKQVEILRDGAAAQYGSDAIAGVVNFVLNDRDEGGHIEVRRGEFYAGDGTSNEINANIGMPLSDAGFFNISAQYKSSDPTSRSVQRGDALQHIADGNPNILQPAVQIWGSPKISDDIAIFANAGLDLGNGRDAYLFGNYSERDVLGGFYYRDPYTRGGVFSNDGGETLLVANTNPALGGCPTVSLADTSFSAVNSQVSALPAHCFTFFSMFPGGFTPNFGGNITDTSLVGGTKGEFLSGPLQGTMYDFSATVGRSEASFSIVNTVNASLGPDTPTEFEPGKYIQLEKHFNADFYRFVPVGLYEDLAVAGGLQWSEESFEIVAGDVASWEIGPYIDDGMSIGSNGFPGFKPDDAGVYVRRHWAAYVDVEAEFSENFLAGFALRHEDYETFGTTTNYKLTGQYRFTDDLAIRASTSTGFRAPTVGQANISNVRTAVAEGELVDIALLSPTNPVSQLFGATELTPETSTSYAFGVVYSGNDFFMTADLYRIDVDDRISQSAEIPITEEQKEQLRATGIRGVDSLSLISFYTNDFSTKTTGLDVVMNYGANLLNGRTTFSLAYNWNKTEVTKFSDITGAFKVSRLEQDLPRHRATLGWNQQWNDISMFVRGNYFGKYQGVHADSDGLNVDASAKITFDVEVNYAINNAFSVAVGAQNVFDTKPERLPEGMQRILGAKYFETSPMGINGGFWYVRGRYSF</sequence>
<name>A0A1H4FQK8_ALKAM</name>
<dbReference type="InterPro" id="IPR012910">
    <property type="entry name" value="Plug_dom"/>
</dbReference>
<evidence type="ECO:0000256" key="9">
    <source>
        <dbReference type="RuleBase" id="RU003357"/>
    </source>
</evidence>
<dbReference type="PANTHER" id="PTHR47234:SF3">
    <property type="entry name" value="SECRETIN_TONB SHORT N-TERMINAL DOMAIN-CONTAINING PROTEIN"/>
    <property type="match status" value="1"/>
</dbReference>
<keyword evidence="7 8" id="KW-0998">Cell outer membrane</keyword>
<dbReference type="Proteomes" id="UP000198773">
    <property type="component" value="Unassembled WGS sequence"/>
</dbReference>
<accession>A0A1H4FQK8</accession>
<dbReference type="InterPro" id="IPR039426">
    <property type="entry name" value="TonB-dep_rcpt-like"/>
</dbReference>
<keyword evidence="3 8" id="KW-1134">Transmembrane beta strand</keyword>
<dbReference type="InterPro" id="IPR000531">
    <property type="entry name" value="Beta-barrel_TonB"/>
</dbReference>
<evidence type="ECO:0000259" key="12">
    <source>
        <dbReference type="Pfam" id="PF07715"/>
    </source>
</evidence>
<dbReference type="PROSITE" id="PS52016">
    <property type="entry name" value="TONB_DEPENDENT_REC_3"/>
    <property type="match status" value="1"/>
</dbReference>
<keyword evidence="10" id="KW-0732">Signal</keyword>
<dbReference type="PANTHER" id="PTHR47234">
    <property type="match status" value="1"/>
</dbReference>
<evidence type="ECO:0000256" key="6">
    <source>
        <dbReference type="ARBA" id="ARBA00023136"/>
    </source>
</evidence>
<gene>
    <name evidence="13" type="ORF">SAMN04488051_11235</name>
</gene>
<organism evidence="13 14">
    <name type="scientific">Alkalimonas amylolytica</name>
    <dbReference type="NCBI Taxonomy" id="152573"/>
    <lineage>
        <taxon>Bacteria</taxon>
        <taxon>Pseudomonadati</taxon>
        <taxon>Pseudomonadota</taxon>
        <taxon>Gammaproteobacteria</taxon>
        <taxon>Alkalimonas</taxon>
    </lineage>
</organism>
<keyword evidence="14" id="KW-1185">Reference proteome</keyword>
<dbReference type="Gene3D" id="2.170.130.10">
    <property type="entry name" value="TonB-dependent receptor, plug domain"/>
    <property type="match status" value="1"/>
</dbReference>
<keyword evidence="4 8" id="KW-0812">Transmembrane</keyword>
<feature type="signal peptide" evidence="10">
    <location>
        <begin position="1"/>
        <end position="31"/>
    </location>
</feature>
<dbReference type="EMBL" id="FNRM01000012">
    <property type="protein sequence ID" value="SEA99431.1"/>
    <property type="molecule type" value="Genomic_DNA"/>
</dbReference>
<evidence type="ECO:0000256" key="4">
    <source>
        <dbReference type="ARBA" id="ARBA00022692"/>
    </source>
</evidence>
<dbReference type="OrthoDB" id="9815954at2"/>
<comment type="similarity">
    <text evidence="8 9">Belongs to the TonB-dependent receptor family.</text>
</comment>
<evidence type="ECO:0000256" key="10">
    <source>
        <dbReference type="SAM" id="SignalP"/>
    </source>
</evidence>
<dbReference type="SUPFAM" id="SSF56935">
    <property type="entry name" value="Porins"/>
    <property type="match status" value="1"/>
</dbReference>
<evidence type="ECO:0000256" key="5">
    <source>
        <dbReference type="ARBA" id="ARBA00023077"/>
    </source>
</evidence>
<evidence type="ECO:0000256" key="8">
    <source>
        <dbReference type="PROSITE-ProRule" id="PRU01360"/>
    </source>
</evidence>
<reference evidence="13 14" key="1">
    <citation type="submission" date="2016-10" db="EMBL/GenBank/DDBJ databases">
        <authorList>
            <person name="de Groot N.N."/>
        </authorList>
    </citation>
    <scope>NUCLEOTIDE SEQUENCE [LARGE SCALE GENOMIC DNA]</scope>
    <source>
        <strain evidence="13 14">CGMCC 1.3430</strain>
    </source>
</reference>
<evidence type="ECO:0000259" key="11">
    <source>
        <dbReference type="Pfam" id="PF00593"/>
    </source>
</evidence>
<evidence type="ECO:0000256" key="3">
    <source>
        <dbReference type="ARBA" id="ARBA00022452"/>
    </source>
</evidence>
<feature type="domain" description="TonB-dependent receptor plug" evidence="12">
    <location>
        <begin position="60"/>
        <end position="182"/>
    </location>
</feature>
<feature type="chain" id="PRO_5011662185" evidence="10">
    <location>
        <begin position="32"/>
        <end position="854"/>
    </location>
</feature>
<dbReference type="STRING" id="152573.SAMN04488051_11235"/>
<evidence type="ECO:0000256" key="7">
    <source>
        <dbReference type="ARBA" id="ARBA00023237"/>
    </source>
</evidence>
<evidence type="ECO:0000256" key="2">
    <source>
        <dbReference type="ARBA" id="ARBA00022448"/>
    </source>
</evidence>
<dbReference type="InterPro" id="IPR037066">
    <property type="entry name" value="Plug_dom_sf"/>
</dbReference>
<evidence type="ECO:0000313" key="13">
    <source>
        <dbReference type="EMBL" id="SEA99431.1"/>
    </source>
</evidence>
<evidence type="ECO:0000313" key="14">
    <source>
        <dbReference type="Proteomes" id="UP000198773"/>
    </source>
</evidence>